<proteinExistence type="predicted"/>
<organism evidence="1 2">
    <name type="scientific">Flavobacterium procerum</name>
    <dbReference type="NCBI Taxonomy" id="1455569"/>
    <lineage>
        <taxon>Bacteria</taxon>
        <taxon>Pseudomonadati</taxon>
        <taxon>Bacteroidota</taxon>
        <taxon>Flavobacteriia</taxon>
        <taxon>Flavobacteriales</taxon>
        <taxon>Flavobacteriaceae</taxon>
        <taxon>Flavobacterium</taxon>
    </lineage>
</organism>
<dbReference type="RefSeq" id="WP_379687083.1">
    <property type="nucleotide sequence ID" value="NZ_JBHLYW010000022.1"/>
</dbReference>
<gene>
    <name evidence="1" type="ORF">ACFFLS_20600</name>
</gene>
<reference evidence="1 2" key="1">
    <citation type="submission" date="2024-09" db="EMBL/GenBank/DDBJ databases">
        <authorList>
            <person name="Sun Q."/>
            <person name="Mori K."/>
        </authorList>
    </citation>
    <scope>NUCLEOTIDE SEQUENCE [LARGE SCALE GENOMIC DNA]</scope>
    <source>
        <strain evidence="1 2">CGMCC 1.12926</strain>
    </source>
</reference>
<evidence type="ECO:0000313" key="1">
    <source>
        <dbReference type="EMBL" id="MFC0079459.1"/>
    </source>
</evidence>
<evidence type="ECO:0000313" key="2">
    <source>
        <dbReference type="Proteomes" id="UP001589734"/>
    </source>
</evidence>
<evidence type="ECO:0008006" key="3">
    <source>
        <dbReference type="Google" id="ProtNLM"/>
    </source>
</evidence>
<accession>A0ABV6BVJ1</accession>
<dbReference type="Proteomes" id="UP001589734">
    <property type="component" value="Unassembled WGS sequence"/>
</dbReference>
<dbReference type="EMBL" id="JBHLYW010000022">
    <property type="protein sequence ID" value="MFC0079459.1"/>
    <property type="molecule type" value="Genomic_DNA"/>
</dbReference>
<protein>
    <recommendedName>
        <fullName evidence="3">IrrE N-terminal-like domain-containing protein</fullName>
    </recommendedName>
</protein>
<keyword evidence="2" id="KW-1185">Reference proteome</keyword>
<sequence length="167" mass="19010">MSVQQDRNLQKALKFIQEIGIEITEKKLDNSFLPGLDLGPNCIYIDYDKLLYPGDILHEAGHLAVTSSNMRNLIGTDKIDKNWPTAGEEMAAILWSFAACNYLELPLEFVFHPAGYKNDSDWLIANFSSETYIGLPFLEWIGLALGKERALKENKNAFPVMQKWIRD</sequence>
<comment type="caution">
    <text evidence="1">The sequence shown here is derived from an EMBL/GenBank/DDBJ whole genome shotgun (WGS) entry which is preliminary data.</text>
</comment>
<name>A0ABV6BVJ1_9FLAO</name>